<dbReference type="OrthoDB" id="9796509at2"/>
<reference evidence="1 2" key="1">
    <citation type="submission" date="2016-10" db="EMBL/GenBank/DDBJ databases">
        <authorList>
            <person name="de Groot N.N."/>
        </authorList>
    </citation>
    <scope>NUCLEOTIDE SEQUENCE [LARGE SCALE GENOMIC DNA]</scope>
    <source>
        <strain evidence="1 2">DSM 14045</strain>
    </source>
</reference>
<keyword evidence="2" id="KW-1185">Reference proteome</keyword>
<dbReference type="EMBL" id="FNPG01000004">
    <property type="protein sequence ID" value="SDX82766.1"/>
    <property type="molecule type" value="Genomic_DNA"/>
</dbReference>
<sequence>MSDKEKVTPVTEDEIDNIRVTIGTDDGDIECKILTIFEMESQDYIALIPLDKDGNENSEGIFYIYRYAEDENGIPSIENVETDEEYMAALKHLDSLESEILLGDE</sequence>
<evidence type="ECO:0008006" key="3">
    <source>
        <dbReference type="Google" id="ProtNLM"/>
    </source>
</evidence>
<dbReference type="AlphaFoldDB" id="A0A1H3EVK1"/>
<dbReference type="Pfam" id="PF06949">
    <property type="entry name" value="DUF1292"/>
    <property type="match status" value="1"/>
</dbReference>
<dbReference type="InterPro" id="IPR009711">
    <property type="entry name" value="UPF0473"/>
</dbReference>
<protein>
    <recommendedName>
        <fullName evidence="3">DUF1292 domain-containing protein</fullName>
    </recommendedName>
</protein>
<dbReference type="Proteomes" id="UP000183918">
    <property type="component" value="Unassembled WGS sequence"/>
</dbReference>
<name>A0A1H3EVK1_9FIRM</name>
<dbReference type="STRING" id="1122142.SAMN02910414_00027"/>
<evidence type="ECO:0000313" key="2">
    <source>
        <dbReference type="Proteomes" id="UP000183918"/>
    </source>
</evidence>
<organism evidence="1 2">
    <name type="scientific">Lachnobacterium bovis DSM 14045</name>
    <dbReference type="NCBI Taxonomy" id="1122142"/>
    <lineage>
        <taxon>Bacteria</taxon>
        <taxon>Bacillati</taxon>
        <taxon>Bacillota</taxon>
        <taxon>Clostridia</taxon>
        <taxon>Lachnospirales</taxon>
        <taxon>Lachnospiraceae</taxon>
        <taxon>Lachnobacterium</taxon>
    </lineage>
</organism>
<evidence type="ECO:0000313" key="1">
    <source>
        <dbReference type="EMBL" id="SDX82766.1"/>
    </source>
</evidence>
<proteinExistence type="predicted"/>
<accession>A0A1H3EVK1</accession>
<gene>
    <name evidence="1" type="ORF">SAMN02910414_00027</name>
</gene>
<dbReference type="RefSeq" id="WP_074714775.1">
    <property type="nucleotide sequence ID" value="NZ_FNPG01000004.1"/>
</dbReference>